<keyword evidence="2" id="KW-1185">Reference proteome</keyword>
<dbReference type="AlphaFoldDB" id="A0A0C2WF93"/>
<sequence length="51" mass="5969">MHGNPPNLRQPDHEYATCIVRLQEPWTNGSGRTLVLGILFVWRAMTLYQRM</sequence>
<dbReference type="HOGENOM" id="CLU_3105872_0_0_1"/>
<gene>
    <name evidence="1" type="ORF">M378DRAFT_28587</name>
</gene>
<evidence type="ECO:0000313" key="2">
    <source>
        <dbReference type="Proteomes" id="UP000054549"/>
    </source>
</evidence>
<accession>A0A0C2WF93</accession>
<dbReference type="Proteomes" id="UP000054549">
    <property type="component" value="Unassembled WGS sequence"/>
</dbReference>
<dbReference type="InParanoid" id="A0A0C2WF93"/>
<dbReference type="EMBL" id="KN818537">
    <property type="protein sequence ID" value="KIL55281.1"/>
    <property type="molecule type" value="Genomic_DNA"/>
</dbReference>
<protein>
    <submittedName>
        <fullName evidence="1">Uncharacterized protein</fullName>
    </submittedName>
</protein>
<proteinExistence type="predicted"/>
<reference evidence="1 2" key="1">
    <citation type="submission" date="2014-04" db="EMBL/GenBank/DDBJ databases">
        <title>Evolutionary Origins and Diversification of the Mycorrhizal Mutualists.</title>
        <authorList>
            <consortium name="DOE Joint Genome Institute"/>
            <consortium name="Mycorrhizal Genomics Consortium"/>
            <person name="Kohler A."/>
            <person name="Kuo A."/>
            <person name="Nagy L.G."/>
            <person name="Floudas D."/>
            <person name="Copeland A."/>
            <person name="Barry K.W."/>
            <person name="Cichocki N."/>
            <person name="Veneault-Fourrey C."/>
            <person name="LaButti K."/>
            <person name="Lindquist E.A."/>
            <person name="Lipzen A."/>
            <person name="Lundell T."/>
            <person name="Morin E."/>
            <person name="Murat C."/>
            <person name="Riley R."/>
            <person name="Ohm R."/>
            <person name="Sun H."/>
            <person name="Tunlid A."/>
            <person name="Henrissat B."/>
            <person name="Grigoriev I.V."/>
            <person name="Hibbett D.S."/>
            <person name="Martin F."/>
        </authorList>
    </citation>
    <scope>NUCLEOTIDE SEQUENCE [LARGE SCALE GENOMIC DNA]</scope>
    <source>
        <strain evidence="1 2">Koide BX008</strain>
    </source>
</reference>
<organism evidence="1 2">
    <name type="scientific">Amanita muscaria (strain Koide BX008)</name>
    <dbReference type="NCBI Taxonomy" id="946122"/>
    <lineage>
        <taxon>Eukaryota</taxon>
        <taxon>Fungi</taxon>
        <taxon>Dikarya</taxon>
        <taxon>Basidiomycota</taxon>
        <taxon>Agaricomycotina</taxon>
        <taxon>Agaricomycetes</taxon>
        <taxon>Agaricomycetidae</taxon>
        <taxon>Agaricales</taxon>
        <taxon>Pluteineae</taxon>
        <taxon>Amanitaceae</taxon>
        <taxon>Amanita</taxon>
    </lineage>
</organism>
<evidence type="ECO:0000313" key="1">
    <source>
        <dbReference type="EMBL" id="KIL55281.1"/>
    </source>
</evidence>
<name>A0A0C2WF93_AMAMK</name>